<dbReference type="PROSITE" id="PS00101">
    <property type="entry name" value="HEXAPEP_TRANSFERASES"/>
    <property type="match status" value="1"/>
</dbReference>
<dbReference type="CDD" id="cd03357">
    <property type="entry name" value="LbH_MAT_GAT"/>
    <property type="match status" value="1"/>
</dbReference>
<evidence type="ECO:0000256" key="3">
    <source>
        <dbReference type="ARBA" id="ARBA00022679"/>
    </source>
</evidence>
<dbReference type="EMBL" id="FNNI01000002">
    <property type="protein sequence ID" value="SDW61043.1"/>
    <property type="molecule type" value="Genomic_DNA"/>
</dbReference>
<comment type="similarity">
    <text evidence="1 7">Belongs to the transferase hexapeptide repeat family.</text>
</comment>
<evidence type="ECO:0000256" key="1">
    <source>
        <dbReference type="ARBA" id="ARBA00007274"/>
    </source>
</evidence>
<gene>
    <name evidence="9" type="ORF">SAMN05443545_102271</name>
</gene>
<evidence type="ECO:0000256" key="4">
    <source>
        <dbReference type="ARBA" id="ARBA00022737"/>
    </source>
</evidence>
<reference evidence="9 10" key="1">
    <citation type="submission" date="2016-10" db="EMBL/GenBank/DDBJ databases">
        <authorList>
            <person name="de Groot N.N."/>
        </authorList>
    </citation>
    <scope>NUCLEOTIDE SEQUENCE [LARGE SCALE GENOMIC DNA]</scope>
    <source>
        <strain evidence="9 10">DSM 19219</strain>
    </source>
</reference>
<sequence length="185" mass="19961">MSMTEKEKMLAGLPYLSTDPALMAESRHAKSVCHRFNMMDPLEPEARMAVLASLLTIEGQAYIEPSFYCDYGYNICLGDGFFANHHLTILDACPVTIGRHVMFGPHVLLSTATHPLEAGARREAEHAMPITIGDDVWLGGNVSVMPGVTIGDRTVIGAGSVVTRDIPADCVAVGNPCCVLRFLEA</sequence>
<evidence type="ECO:0000256" key="7">
    <source>
        <dbReference type="RuleBase" id="RU367021"/>
    </source>
</evidence>
<dbReference type="InterPro" id="IPR024688">
    <property type="entry name" value="Mac_dom"/>
</dbReference>
<evidence type="ECO:0000259" key="8">
    <source>
        <dbReference type="SMART" id="SM01266"/>
    </source>
</evidence>
<accession>A0A1H2UY75</accession>
<keyword evidence="3 7" id="KW-0808">Transferase</keyword>
<keyword evidence="5 7" id="KW-0012">Acyltransferase</keyword>
<dbReference type="Proteomes" id="UP000198500">
    <property type="component" value="Unassembled WGS sequence"/>
</dbReference>
<keyword evidence="2" id="KW-0536">Nodulation</keyword>
<dbReference type="Pfam" id="PF12464">
    <property type="entry name" value="Mac"/>
    <property type="match status" value="1"/>
</dbReference>
<dbReference type="RefSeq" id="WP_229806379.1">
    <property type="nucleotide sequence ID" value="NZ_BMXH01000002.1"/>
</dbReference>
<dbReference type="GO" id="GO:0008870">
    <property type="term" value="F:galactoside O-acetyltransferase activity"/>
    <property type="evidence" value="ECO:0007669"/>
    <property type="project" value="TreeGrafter"/>
</dbReference>
<keyword evidence="10" id="KW-1185">Reference proteome</keyword>
<dbReference type="PANTHER" id="PTHR43017:SF1">
    <property type="entry name" value="ACETYLTRANSFERASE YJL218W-RELATED"/>
    <property type="match status" value="1"/>
</dbReference>
<dbReference type="SUPFAM" id="SSF51161">
    <property type="entry name" value="Trimeric LpxA-like enzymes"/>
    <property type="match status" value="1"/>
</dbReference>
<dbReference type="InterPro" id="IPR001451">
    <property type="entry name" value="Hexapep"/>
</dbReference>
<dbReference type="Pfam" id="PF00132">
    <property type="entry name" value="Hexapep"/>
    <property type="match status" value="1"/>
</dbReference>
<dbReference type="Gene3D" id="2.160.10.10">
    <property type="entry name" value="Hexapeptide repeat proteins"/>
    <property type="match status" value="1"/>
</dbReference>
<dbReference type="InterPro" id="IPR011004">
    <property type="entry name" value="Trimer_LpxA-like_sf"/>
</dbReference>
<dbReference type="AlphaFoldDB" id="A0A1H2UY75"/>
<dbReference type="InterPro" id="IPR018357">
    <property type="entry name" value="Hexapep_transf_CS"/>
</dbReference>
<comment type="function">
    <text evidence="6">Acetyltransferase implicated in the O-acetylation of Nod factors.</text>
</comment>
<evidence type="ECO:0000256" key="6">
    <source>
        <dbReference type="ARBA" id="ARBA00055587"/>
    </source>
</evidence>
<keyword evidence="4" id="KW-0677">Repeat</keyword>
<name>A0A1H2UY75_9GAMM</name>
<feature type="domain" description="Maltose/galactoside acetyltransferase" evidence="8">
    <location>
        <begin position="6"/>
        <end position="60"/>
    </location>
</feature>
<dbReference type="EC" id="2.3.1.-" evidence="7"/>
<dbReference type="SMART" id="SM01266">
    <property type="entry name" value="Mac"/>
    <property type="match status" value="1"/>
</dbReference>
<evidence type="ECO:0000256" key="2">
    <source>
        <dbReference type="ARBA" id="ARBA00022458"/>
    </source>
</evidence>
<evidence type="ECO:0000313" key="10">
    <source>
        <dbReference type="Proteomes" id="UP000198500"/>
    </source>
</evidence>
<protein>
    <recommendedName>
        <fullName evidence="7">Acetyltransferase</fullName>
        <ecNumber evidence="7">2.3.1.-</ecNumber>
    </recommendedName>
</protein>
<dbReference type="FunFam" id="2.160.10.10:FF:000025">
    <property type="entry name" value="Hexapeptide-repeat containing-acetyltransferase"/>
    <property type="match status" value="1"/>
</dbReference>
<dbReference type="InterPro" id="IPR039369">
    <property type="entry name" value="LacA-like"/>
</dbReference>
<organism evidence="9 10">
    <name type="scientific">Aidingimonas halophila</name>
    <dbReference type="NCBI Taxonomy" id="574349"/>
    <lineage>
        <taxon>Bacteria</taxon>
        <taxon>Pseudomonadati</taxon>
        <taxon>Pseudomonadota</taxon>
        <taxon>Gammaproteobacteria</taxon>
        <taxon>Oceanospirillales</taxon>
        <taxon>Halomonadaceae</taxon>
        <taxon>Aidingimonas</taxon>
    </lineage>
</organism>
<dbReference type="PANTHER" id="PTHR43017">
    <property type="entry name" value="GALACTOSIDE O-ACETYLTRANSFERASE"/>
    <property type="match status" value="1"/>
</dbReference>
<proteinExistence type="inferred from homology"/>
<evidence type="ECO:0000313" key="9">
    <source>
        <dbReference type="EMBL" id="SDW61043.1"/>
    </source>
</evidence>
<evidence type="ECO:0000256" key="5">
    <source>
        <dbReference type="ARBA" id="ARBA00023315"/>
    </source>
</evidence>
<dbReference type="STRING" id="574349.SAMN05443545_102271"/>